<proteinExistence type="predicted"/>
<dbReference type="Proteomes" id="UP000601435">
    <property type="component" value="Unassembled WGS sequence"/>
</dbReference>
<feature type="transmembrane region" description="Helical" evidence="2">
    <location>
        <begin position="6"/>
        <end position="34"/>
    </location>
</feature>
<accession>A0A812J0F8</accession>
<protein>
    <submittedName>
        <fullName evidence="3">RABA2A protein</fullName>
    </submittedName>
</protein>
<evidence type="ECO:0000313" key="3">
    <source>
        <dbReference type="EMBL" id="CAE7187313.1"/>
    </source>
</evidence>
<sequence length="121" mass="13060">MGLEDLGFSTSVATCLVWALRALLPVALFLIWYATQPPPERYDRTQLLALRQAPGKSPPAELQSLHLQEVHVEPQTAARPPRNPRGGPVVPKEATTDGAAKVTCEASNAEKDLQPKAAVVQ</sequence>
<dbReference type="AlphaFoldDB" id="A0A812J0F8"/>
<evidence type="ECO:0000256" key="2">
    <source>
        <dbReference type="SAM" id="Phobius"/>
    </source>
</evidence>
<evidence type="ECO:0000313" key="4">
    <source>
        <dbReference type="Proteomes" id="UP000601435"/>
    </source>
</evidence>
<gene>
    <name evidence="3" type="primary">RABA2A</name>
    <name evidence="3" type="ORF">SNEC2469_LOCUS961</name>
</gene>
<keyword evidence="2" id="KW-0472">Membrane</keyword>
<comment type="caution">
    <text evidence="3">The sequence shown here is derived from an EMBL/GenBank/DDBJ whole genome shotgun (WGS) entry which is preliminary data.</text>
</comment>
<name>A0A812J0F8_9DINO</name>
<keyword evidence="4" id="KW-1185">Reference proteome</keyword>
<organism evidence="3 4">
    <name type="scientific">Symbiodinium necroappetens</name>
    <dbReference type="NCBI Taxonomy" id="1628268"/>
    <lineage>
        <taxon>Eukaryota</taxon>
        <taxon>Sar</taxon>
        <taxon>Alveolata</taxon>
        <taxon>Dinophyceae</taxon>
        <taxon>Suessiales</taxon>
        <taxon>Symbiodiniaceae</taxon>
        <taxon>Symbiodinium</taxon>
    </lineage>
</organism>
<feature type="non-terminal residue" evidence="3">
    <location>
        <position position="121"/>
    </location>
</feature>
<evidence type="ECO:0000256" key="1">
    <source>
        <dbReference type="SAM" id="MobiDB-lite"/>
    </source>
</evidence>
<keyword evidence="2" id="KW-0812">Transmembrane</keyword>
<dbReference type="EMBL" id="CAJNJA010005280">
    <property type="protein sequence ID" value="CAE7187313.1"/>
    <property type="molecule type" value="Genomic_DNA"/>
</dbReference>
<keyword evidence="2" id="KW-1133">Transmembrane helix</keyword>
<reference evidence="3" key="1">
    <citation type="submission" date="2021-02" db="EMBL/GenBank/DDBJ databases">
        <authorList>
            <person name="Dougan E. K."/>
            <person name="Rhodes N."/>
            <person name="Thang M."/>
            <person name="Chan C."/>
        </authorList>
    </citation>
    <scope>NUCLEOTIDE SEQUENCE</scope>
</reference>
<feature type="region of interest" description="Disordered" evidence="1">
    <location>
        <begin position="72"/>
        <end position="100"/>
    </location>
</feature>